<evidence type="ECO:0000256" key="2">
    <source>
        <dbReference type="RuleBase" id="RU000461"/>
    </source>
</evidence>
<dbReference type="PANTHER" id="PTHR46696:SF1">
    <property type="entry name" value="CYTOCHROME P450 YJIB-RELATED"/>
    <property type="match status" value="1"/>
</dbReference>
<evidence type="ECO:0000313" key="3">
    <source>
        <dbReference type="EMBL" id="GHJ28756.1"/>
    </source>
</evidence>
<dbReference type="InterPro" id="IPR017972">
    <property type="entry name" value="Cyt_P450_CS"/>
</dbReference>
<dbReference type="Gene3D" id="1.10.630.10">
    <property type="entry name" value="Cytochrome P450"/>
    <property type="match status" value="1"/>
</dbReference>
<dbReference type="InterPro" id="IPR001128">
    <property type="entry name" value="Cyt_P450"/>
</dbReference>
<accession>A0ABQ3U053</accession>
<keyword evidence="2" id="KW-0503">Monooxygenase</keyword>
<dbReference type="PRINTS" id="PR00385">
    <property type="entry name" value="P450"/>
</dbReference>
<keyword evidence="2" id="KW-0408">Iron</keyword>
<dbReference type="PANTHER" id="PTHR46696">
    <property type="entry name" value="P450, PUTATIVE (EUROFUNG)-RELATED"/>
    <property type="match status" value="1"/>
</dbReference>
<dbReference type="InterPro" id="IPR036396">
    <property type="entry name" value="Cyt_P450_sf"/>
</dbReference>
<keyword evidence="2" id="KW-0560">Oxidoreductase</keyword>
<proteinExistence type="inferred from homology"/>
<comment type="similarity">
    <text evidence="1 2">Belongs to the cytochrome P450 family.</text>
</comment>
<dbReference type="RefSeq" id="WP_060953748.1">
    <property type="nucleotide sequence ID" value="NZ_BBON01000150.1"/>
</dbReference>
<evidence type="ECO:0000256" key="1">
    <source>
        <dbReference type="ARBA" id="ARBA00010617"/>
    </source>
</evidence>
<dbReference type="Pfam" id="PF00067">
    <property type="entry name" value="p450"/>
    <property type="match status" value="1"/>
</dbReference>
<protein>
    <submittedName>
        <fullName evidence="3">Cytochrome P450</fullName>
    </submittedName>
</protein>
<keyword evidence="2" id="KW-0349">Heme</keyword>
<dbReference type="EMBL" id="BNEK01000003">
    <property type="protein sequence ID" value="GHJ28756.1"/>
    <property type="molecule type" value="Genomic_DNA"/>
</dbReference>
<evidence type="ECO:0000313" key="4">
    <source>
        <dbReference type="Proteomes" id="UP001054854"/>
    </source>
</evidence>
<gene>
    <name evidence="3" type="ORF">TPA0910_31890</name>
</gene>
<organism evidence="3 4">
    <name type="scientific">Streptomyces hygroscopicus</name>
    <dbReference type="NCBI Taxonomy" id="1912"/>
    <lineage>
        <taxon>Bacteria</taxon>
        <taxon>Bacillati</taxon>
        <taxon>Actinomycetota</taxon>
        <taxon>Actinomycetes</taxon>
        <taxon>Kitasatosporales</taxon>
        <taxon>Streptomycetaceae</taxon>
        <taxon>Streptomyces</taxon>
        <taxon>Streptomyces violaceusniger group</taxon>
    </lineage>
</organism>
<sequence>MTETLAETTTEAEEPLAAFPMPRAAGCPFAPAPAARALQGERPITKVRLWDGSTPWLVTRHADQRALLGDPRVSADPLVPGFPHANEGFRENAKRRRTFLGMDDPEHARIRRMVTAPFAIKRVEAMRPDIQKITDDLIDTMLAGPTPVDLVRAFALPLPSLVICRLLGVPYEDHDFFQEHSARLINMEASVEEVFRANEALTDYLDKLVTAKLADPADDMLSELAARVRAGELTQREAASMGVLLLIAGHETTANMIALGTVALLEHPDQLAALRETDDPKAVARAVEELLRYLSIVHNGRRRVALEDIEIGGETIRAGDGIVIYTGTGNWDAEVFPEPERLDISRDARRHMAFGFGVHQCLGQPLARLELQVVYSTLYRRIPTLRLATAIDQLPFKHDGAIYGVYELPVTW</sequence>
<reference evidence="3" key="1">
    <citation type="submission" date="2024-05" db="EMBL/GenBank/DDBJ databases">
        <title>Whole genome shotgun sequence of Streptomyces hygroscopicus NBRC 113678.</title>
        <authorList>
            <person name="Komaki H."/>
            <person name="Tamura T."/>
        </authorList>
    </citation>
    <scope>NUCLEOTIDE SEQUENCE</scope>
    <source>
        <strain evidence="3">N11-34</strain>
    </source>
</reference>
<comment type="caution">
    <text evidence="3">The sequence shown here is derived from an EMBL/GenBank/DDBJ whole genome shotgun (WGS) entry which is preliminary data.</text>
</comment>
<name>A0ABQ3U053_STRHY</name>
<keyword evidence="2" id="KW-0479">Metal-binding</keyword>
<dbReference type="Proteomes" id="UP001054854">
    <property type="component" value="Unassembled WGS sequence"/>
</dbReference>
<dbReference type="InterPro" id="IPR002397">
    <property type="entry name" value="Cyt_P450_B"/>
</dbReference>
<keyword evidence="4" id="KW-1185">Reference proteome</keyword>
<dbReference type="SUPFAM" id="SSF48264">
    <property type="entry name" value="Cytochrome P450"/>
    <property type="match status" value="1"/>
</dbReference>
<dbReference type="PROSITE" id="PS00086">
    <property type="entry name" value="CYTOCHROME_P450"/>
    <property type="match status" value="1"/>
</dbReference>
<dbReference type="PRINTS" id="PR00359">
    <property type="entry name" value="BP450"/>
</dbReference>
<dbReference type="CDD" id="cd11030">
    <property type="entry name" value="CYP105-like"/>
    <property type="match status" value="1"/>
</dbReference>